<dbReference type="Proteomes" id="UP000586042">
    <property type="component" value="Unassembled WGS sequence"/>
</dbReference>
<sequence>MANTPLRMLRLLSLLQNCRNWSGPELSERLEVSPRTLRRDIDRLRELGYPVHATPGAHGGYRLEAGTALPPLLLDGEEAVAIAISLRTAAGGTVADIEETSVRALAKLEQVLPGHLRRRVNALQNYTVPLIANGPTVDPEVLTLLAQGCRDRERLRFAYSTREGAESNRHVEPYRLVNVARKWYLMCWDLKREDWRTFRVDRLTSPYATGERFKPRELPSDDIATYVAESITSSLARYRALVTLHAPVSVVAERIRPRDGILTVVDDKTCMLRTAADSLQWLALTIGMFDIEFEVHEPPELKEYVLELSARLGRAVAAPAEPAPPVPW</sequence>
<dbReference type="InterPro" id="IPR001034">
    <property type="entry name" value="DeoR_HTH"/>
</dbReference>
<dbReference type="InterPro" id="IPR057727">
    <property type="entry name" value="WCX_dom"/>
</dbReference>
<dbReference type="GO" id="GO:0003700">
    <property type="term" value="F:DNA-binding transcription factor activity"/>
    <property type="evidence" value="ECO:0007669"/>
    <property type="project" value="InterPro"/>
</dbReference>
<dbReference type="InterPro" id="IPR026881">
    <property type="entry name" value="WYL_dom"/>
</dbReference>
<proteinExistence type="predicted"/>
<dbReference type="Gene3D" id="1.10.10.10">
    <property type="entry name" value="Winged helix-like DNA-binding domain superfamily/Winged helix DNA-binding domain"/>
    <property type="match status" value="1"/>
</dbReference>
<dbReference type="PANTHER" id="PTHR34580:SF3">
    <property type="entry name" value="PROTEIN PAFB"/>
    <property type="match status" value="1"/>
</dbReference>
<dbReference type="PIRSF" id="PIRSF016838">
    <property type="entry name" value="PafC"/>
    <property type="match status" value="1"/>
</dbReference>
<name>A0A7Y6IBK8_9ACTN</name>
<keyword evidence="3" id="KW-0804">Transcription</keyword>
<dbReference type="InterPro" id="IPR028349">
    <property type="entry name" value="PafC-like"/>
</dbReference>
<dbReference type="Pfam" id="PF08279">
    <property type="entry name" value="HTH_11"/>
    <property type="match status" value="1"/>
</dbReference>
<dbReference type="PROSITE" id="PS00894">
    <property type="entry name" value="HTH_DEOR_1"/>
    <property type="match status" value="1"/>
</dbReference>
<evidence type="ECO:0000313" key="5">
    <source>
        <dbReference type="EMBL" id="NUW34480.1"/>
    </source>
</evidence>
<dbReference type="RefSeq" id="WP_175591926.1">
    <property type="nucleotide sequence ID" value="NZ_JABWGN010000009.1"/>
</dbReference>
<gene>
    <name evidence="5" type="ORF">HTZ77_24005</name>
</gene>
<reference evidence="5 6" key="1">
    <citation type="submission" date="2020-06" db="EMBL/GenBank/DDBJ databases">
        <title>Nonomuraea sp. SMC257, a novel actinomycete isolated from soil.</title>
        <authorList>
            <person name="Chanama M."/>
        </authorList>
    </citation>
    <scope>NUCLEOTIDE SEQUENCE [LARGE SCALE GENOMIC DNA]</scope>
    <source>
        <strain evidence="5 6">SMC257</strain>
    </source>
</reference>
<protein>
    <submittedName>
        <fullName evidence="5">YafY family transcriptional regulator</fullName>
    </submittedName>
</protein>
<dbReference type="Pfam" id="PF25583">
    <property type="entry name" value="WCX"/>
    <property type="match status" value="1"/>
</dbReference>
<evidence type="ECO:0000256" key="2">
    <source>
        <dbReference type="ARBA" id="ARBA00023125"/>
    </source>
</evidence>
<dbReference type="GO" id="GO:0003677">
    <property type="term" value="F:DNA binding"/>
    <property type="evidence" value="ECO:0007669"/>
    <property type="project" value="UniProtKB-KW"/>
</dbReference>
<organism evidence="5 6">
    <name type="scientific">Nonomuraea montanisoli</name>
    <dbReference type="NCBI Taxonomy" id="2741721"/>
    <lineage>
        <taxon>Bacteria</taxon>
        <taxon>Bacillati</taxon>
        <taxon>Actinomycetota</taxon>
        <taxon>Actinomycetes</taxon>
        <taxon>Streptosporangiales</taxon>
        <taxon>Streptosporangiaceae</taxon>
        <taxon>Nonomuraea</taxon>
    </lineage>
</organism>
<dbReference type="InterPro" id="IPR036390">
    <property type="entry name" value="WH_DNA-bd_sf"/>
</dbReference>
<dbReference type="PROSITE" id="PS52050">
    <property type="entry name" value="WYL"/>
    <property type="match status" value="1"/>
</dbReference>
<dbReference type="AlphaFoldDB" id="A0A7Y6IBK8"/>
<dbReference type="Pfam" id="PF13280">
    <property type="entry name" value="WYL"/>
    <property type="match status" value="1"/>
</dbReference>
<dbReference type="InterPro" id="IPR036388">
    <property type="entry name" value="WH-like_DNA-bd_sf"/>
</dbReference>
<dbReference type="InterPro" id="IPR013196">
    <property type="entry name" value="HTH_11"/>
</dbReference>
<evidence type="ECO:0000313" key="6">
    <source>
        <dbReference type="Proteomes" id="UP000586042"/>
    </source>
</evidence>
<dbReference type="InterPro" id="IPR051534">
    <property type="entry name" value="CBASS_pafABC_assoc_protein"/>
</dbReference>
<keyword evidence="6" id="KW-1185">Reference proteome</keyword>
<dbReference type="PROSITE" id="PS51000">
    <property type="entry name" value="HTH_DEOR_2"/>
    <property type="match status" value="1"/>
</dbReference>
<accession>A0A7Y6IBK8</accession>
<comment type="caution">
    <text evidence="5">The sequence shown here is derived from an EMBL/GenBank/DDBJ whole genome shotgun (WGS) entry which is preliminary data.</text>
</comment>
<feature type="domain" description="HTH deoR-type" evidence="4">
    <location>
        <begin position="4"/>
        <end position="63"/>
    </location>
</feature>
<keyword evidence="1" id="KW-0805">Transcription regulation</keyword>
<evidence type="ECO:0000256" key="3">
    <source>
        <dbReference type="ARBA" id="ARBA00023163"/>
    </source>
</evidence>
<dbReference type="EMBL" id="JABWGN010000009">
    <property type="protein sequence ID" value="NUW34480.1"/>
    <property type="molecule type" value="Genomic_DNA"/>
</dbReference>
<keyword evidence="2" id="KW-0238">DNA-binding</keyword>
<dbReference type="PANTHER" id="PTHR34580">
    <property type="match status" value="1"/>
</dbReference>
<dbReference type="InterPro" id="IPR018356">
    <property type="entry name" value="Tscrpt_reg_HTH_DeoR_CS"/>
</dbReference>
<dbReference type="SUPFAM" id="SSF46785">
    <property type="entry name" value="Winged helix' DNA-binding domain"/>
    <property type="match status" value="1"/>
</dbReference>
<evidence type="ECO:0000259" key="4">
    <source>
        <dbReference type="PROSITE" id="PS51000"/>
    </source>
</evidence>
<evidence type="ECO:0000256" key="1">
    <source>
        <dbReference type="ARBA" id="ARBA00023015"/>
    </source>
</evidence>